<name>A0ABN2ILW2_9ACTN</name>
<dbReference type="EMBL" id="BAAANY010000031">
    <property type="protein sequence ID" value="GAA1707448.1"/>
    <property type="molecule type" value="Genomic_DNA"/>
</dbReference>
<organism evidence="2 3">
    <name type="scientific">Fodinicola feengrottensis</name>
    <dbReference type="NCBI Taxonomy" id="435914"/>
    <lineage>
        <taxon>Bacteria</taxon>
        <taxon>Bacillati</taxon>
        <taxon>Actinomycetota</taxon>
        <taxon>Actinomycetes</taxon>
        <taxon>Mycobacteriales</taxon>
        <taxon>Fodinicola</taxon>
    </lineage>
</organism>
<dbReference type="GO" id="GO:0008168">
    <property type="term" value="F:methyltransferase activity"/>
    <property type="evidence" value="ECO:0007669"/>
    <property type="project" value="UniProtKB-KW"/>
</dbReference>
<evidence type="ECO:0000259" key="1">
    <source>
        <dbReference type="Pfam" id="PF08242"/>
    </source>
</evidence>
<gene>
    <name evidence="2" type="ORF">GCM10009765_66130</name>
</gene>
<dbReference type="InterPro" id="IPR029063">
    <property type="entry name" value="SAM-dependent_MTases_sf"/>
</dbReference>
<evidence type="ECO:0000313" key="2">
    <source>
        <dbReference type="EMBL" id="GAA1707448.1"/>
    </source>
</evidence>
<dbReference type="InterPro" id="IPR013217">
    <property type="entry name" value="Methyltransf_12"/>
</dbReference>
<proteinExistence type="predicted"/>
<dbReference type="Pfam" id="PF08242">
    <property type="entry name" value="Methyltransf_12"/>
    <property type="match status" value="1"/>
</dbReference>
<protein>
    <submittedName>
        <fullName evidence="2">Class I SAM-dependent methyltransferase</fullName>
    </submittedName>
</protein>
<dbReference type="Proteomes" id="UP001500618">
    <property type="component" value="Unassembled WGS sequence"/>
</dbReference>
<feature type="domain" description="Methyltransferase type 12" evidence="1">
    <location>
        <begin position="61"/>
        <end position="156"/>
    </location>
</feature>
<keyword evidence="2" id="KW-0489">Methyltransferase</keyword>
<dbReference type="GO" id="GO:0032259">
    <property type="term" value="P:methylation"/>
    <property type="evidence" value="ECO:0007669"/>
    <property type="project" value="UniProtKB-KW"/>
</dbReference>
<dbReference type="CDD" id="cd02440">
    <property type="entry name" value="AdoMet_MTases"/>
    <property type="match status" value="1"/>
</dbReference>
<comment type="caution">
    <text evidence="2">The sequence shown here is derived from an EMBL/GenBank/DDBJ whole genome shotgun (WGS) entry which is preliminary data.</text>
</comment>
<sequence>MPDVDDYIAVNKANWDDRAAAHAASPDYSLEKFQSDPAFLSGVVRFDLPRLGSIEGLRGVHLQCHIGTDTISLSRLGARMTGLDFSAASLDQARKLAGGLGADVDFVQGNVYDAVELLGAGQFDLVFTGIGALCWLPDIRRWADVVAGLLKPGGRLFIREGHPMLWALDDPRDHGLLAVEFPYFEREESTVWTGGGTYVETDAVFTANTTHEWNHGLGEIVTALLANDLRLTMLEEHDSVPWPARPGEMDYVGEGEYRLTDRPWRLPHSYTLQAVKGHTVGQ</sequence>
<dbReference type="SUPFAM" id="SSF53335">
    <property type="entry name" value="S-adenosyl-L-methionine-dependent methyltransferases"/>
    <property type="match status" value="1"/>
</dbReference>
<dbReference type="Gene3D" id="3.40.50.150">
    <property type="entry name" value="Vaccinia Virus protein VP39"/>
    <property type="match status" value="1"/>
</dbReference>
<accession>A0ABN2ILW2</accession>
<reference evidence="2 3" key="1">
    <citation type="journal article" date="2019" name="Int. J. Syst. Evol. Microbiol.">
        <title>The Global Catalogue of Microorganisms (GCM) 10K type strain sequencing project: providing services to taxonomists for standard genome sequencing and annotation.</title>
        <authorList>
            <consortium name="The Broad Institute Genomics Platform"/>
            <consortium name="The Broad Institute Genome Sequencing Center for Infectious Disease"/>
            <person name="Wu L."/>
            <person name="Ma J."/>
        </authorList>
    </citation>
    <scope>NUCLEOTIDE SEQUENCE [LARGE SCALE GENOMIC DNA]</scope>
    <source>
        <strain evidence="2 3">JCM 14718</strain>
    </source>
</reference>
<keyword evidence="2" id="KW-0808">Transferase</keyword>
<evidence type="ECO:0000313" key="3">
    <source>
        <dbReference type="Proteomes" id="UP001500618"/>
    </source>
</evidence>
<keyword evidence="3" id="KW-1185">Reference proteome</keyword>